<proteinExistence type="predicted"/>
<evidence type="ECO:0000313" key="2">
    <source>
        <dbReference type="Proteomes" id="UP001417504"/>
    </source>
</evidence>
<sequence length="97" mass="11084">MWKLERGFYILTIMLDGGFIYLQQCWRVGGLEGGFYILTTMLEGGFDSQQVDANNANHEELSADVEVGGWISYIDNNVGGWIYIFTTMLEGWRAEFI</sequence>
<gene>
    <name evidence="1" type="ORF">Sjap_024356</name>
</gene>
<organism evidence="1 2">
    <name type="scientific">Stephania japonica</name>
    <dbReference type="NCBI Taxonomy" id="461633"/>
    <lineage>
        <taxon>Eukaryota</taxon>
        <taxon>Viridiplantae</taxon>
        <taxon>Streptophyta</taxon>
        <taxon>Embryophyta</taxon>
        <taxon>Tracheophyta</taxon>
        <taxon>Spermatophyta</taxon>
        <taxon>Magnoliopsida</taxon>
        <taxon>Ranunculales</taxon>
        <taxon>Menispermaceae</taxon>
        <taxon>Menispermoideae</taxon>
        <taxon>Cissampelideae</taxon>
        <taxon>Stephania</taxon>
    </lineage>
</organism>
<dbReference type="AlphaFoldDB" id="A0AAP0ELW8"/>
<dbReference type="EMBL" id="JBBNAE010000010">
    <property type="protein sequence ID" value="KAK9091179.1"/>
    <property type="molecule type" value="Genomic_DNA"/>
</dbReference>
<accession>A0AAP0ELW8</accession>
<keyword evidence="2" id="KW-1185">Reference proteome</keyword>
<protein>
    <submittedName>
        <fullName evidence="1">Uncharacterized protein</fullName>
    </submittedName>
</protein>
<name>A0AAP0ELW8_9MAGN</name>
<dbReference type="Proteomes" id="UP001417504">
    <property type="component" value="Unassembled WGS sequence"/>
</dbReference>
<comment type="caution">
    <text evidence="1">The sequence shown here is derived from an EMBL/GenBank/DDBJ whole genome shotgun (WGS) entry which is preliminary data.</text>
</comment>
<reference evidence="1 2" key="1">
    <citation type="submission" date="2024-01" db="EMBL/GenBank/DDBJ databases">
        <title>Genome assemblies of Stephania.</title>
        <authorList>
            <person name="Yang L."/>
        </authorList>
    </citation>
    <scope>NUCLEOTIDE SEQUENCE [LARGE SCALE GENOMIC DNA]</scope>
    <source>
        <strain evidence="1">QJT</strain>
        <tissue evidence="1">Leaf</tissue>
    </source>
</reference>
<evidence type="ECO:0000313" key="1">
    <source>
        <dbReference type="EMBL" id="KAK9091179.1"/>
    </source>
</evidence>